<dbReference type="PROSITE" id="PS51379">
    <property type="entry name" value="4FE4S_FER_2"/>
    <property type="match status" value="3"/>
</dbReference>
<protein>
    <recommendedName>
        <fullName evidence="5">4Fe-4S ferredoxin-type domain-containing protein</fullName>
    </recommendedName>
</protein>
<evidence type="ECO:0000256" key="1">
    <source>
        <dbReference type="ARBA" id="ARBA00022485"/>
    </source>
</evidence>
<dbReference type="Pfam" id="PF00037">
    <property type="entry name" value="Fer4"/>
    <property type="match status" value="1"/>
</dbReference>
<dbReference type="Proteomes" id="UP001321445">
    <property type="component" value="Chromosome"/>
</dbReference>
<dbReference type="InterPro" id="IPR006311">
    <property type="entry name" value="TAT_signal"/>
</dbReference>
<evidence type="ECO:0000256" key="2">
    <source>
        <dbReference type="ARBA" id="ARBA00022723"/>
    </source>
</evidence>
<evidence type="ECO:0000256" key="4">
    <source>
        <dbReference type="ARBA" id="ARBA00023014"/>
    </source>
</evidence>
<dbReference type="InterPro" id="IPR017896">
    <property type="entry name" value="4Fe4S_Fe-S-bd"/>
</dbReference>
<keyword evidence="3" id="KW-0408">Iron</keyword>
<accession>A0ABM8FL84</accession>
<feature type="domain" description="4Fe-4S ferredoxin-type" evidence="5">
    <location>
        <begin position="47"/>
        <end position="77"/>
    </location>
</feature>
<evidence type="ECO:0000313" key="7">
    <source>
        <dbReference type="Proteomes" id="UP001321445"/>
    </source>
</evidence>
<dbReference type="PROSITE" id="PS00198">
    <property type="entry name" value="4FE4S_FER_1"/>
    <property type="match status" value="2"/>
</dbReference>
<proteinExistence type="predicted"/>
<dbReference type="RefSeq" id="WP_286337630.1">
    <property type="nucleotide sequence ID" value="NZ_AP027370.1"/>
</dbReference>
<organism evidence="6 7">
    <name type="scientific">Hydrogenimonas cancrithermarum</name>
    <dbReference type="NCBI Taxonomy" id="2993563"/>
    <lineage>
        <taxon>Bacteria</taxon>
        <taxon>Pseudomonadati</taxon>
        <taxon>Campylobacterota</taxon>
        <taxon>Epsilonproteobacteria</taxon>
        <taxon>Campylobacterales</taxon>
        <taxon>Hydrogenimonadaceae</taxon>
        <taxon>Hydrogenimonas</taxon>
    </lineage>
</organism>
<keyword evidence="7" id="KW-1185">Reference proteome</keyword>
<dbReference type="InterPro" id="IPR017900">
    <property type="entry name" value="4Fe4S_Fe_S_CS"/>
</dbReference>
<sequence>MTPEEKKRRKFIQQMSGLGVLGLVAAGGILGGPYLKAAEPRLRPPGAVPEEEYVGLCIKCGQCLQVCPYDSIKLEDIDGKAGVGMAYIEPRDRGCYLCEAFPCILACPSGALDHEHDSIEFIHMGIAVVHDPDGCLAKIGKPVPDSAIDRIYEHTKVITQEERRTHKVTIDPNDPEKVELQKALLQKLEKHRGEEVCTICADLCPFHPDHTLAIGMVDAKGGGMLPEIREACNGCGACVELCPVDVIKIIPRKTYADIYGGKVENA</sequence>
<dbReference type="Gene3D" id="3.30.70.20">
    <property type="match status" value="2"/>
</dbReference>
<dbReference type="PROSITE" id="PS51318">
    <property type="entry name" value="TAT"/>
    <property type="match status" value="1"/>
</dbReference>
<dbReference type="EMBL" id="AP027370">
    <property type="protein sequence ID" value="BDY12435.1"/>
    <property type="molecule type" value="Genomic_DNA"/>
</dbReference>
<keyword evidence="1" id="KW-0004">4Fe-4S</keyword>
<reference evidence="6 7" key="1">
    <citation type="submission" date="2023-03" db="EMBL/GenBank/DDBJ databases">
        <title>Description of Hydrogenimonas sp. ISO32.</title>
        <authorList>
            <person name="Mino S."/>
            <person name="Fukazawa S."/>
            <person name="Sawabe T."/>
        </authorList>
    </citation>
    <scope>NUCLEOTIDE SEQUENCE [LARGE SCALE GENOMIC DNA]</scope>
    <source>
        <strain evidence="6 7">ISO32</strain>
    </source>
</reference>
<dbReference type="PANTHER" id="PTHR24960">
    <property type="entry name" value="PHOTOSYSTEM I IRON-SULFUR CENTER-RELATED"/>
    <property type="match status" value="1"/>
</dbReference>
<name>A0ABM8FL84_9BACT</name>
<dbReference type="Pfam" id="PF12838">
    <property type="entry name" value="Fer4_7"/>
    <property type="match status" value="1"/>
</dbReference>
<dbReference type="SUPFAM" id="SSF54862">
    <property type="entry name" value="4Fe-4S ferredoxins"/>
    <property type="match status" value="1"/>
</dbReference>
<evidence type="ECO:0000256" key="3">
    <source>
        <dbReference type="ARBA" id="ARBA00023004"/>
    </source>
</evidence>
<gene>
    <name evidence="6" type="ORF">HCR_07470</name>
</gene>
<keyword evidence="2" id="KW-0479">Metal-binding</keyword>
<evidence type="ECO:0000313" key="6">
    <source>
        <dbReference type="EMBL" id="BDY12435.1"/>
    </source>
</evidence>
<dbReference type="PANTHER" id="PTHR24960:SF79">
    <property type="entry name" value="PHOTOSYSTEM I IRON-SULFUR CENTER"/>
    <property type="match status" value="1"/>
</dbReference>
<feature type="domain" description="4Fe-4S ferredoxin-type" evidence="5">
    <location>
        <begin position="84"/>
        <end position="117"/>
    </location>
</feature>
<keyword evidence="4" id="KW-0411">Iron-sulfur</keyword>
<evidence type="ECO:0000259" key="5">
    <source>
        <dbReference type="PROSITE" id="PS51379"/>
    </source>
</evidence>
<feature type="domain" description="4Fe-4S ferredoxin-type" evidence="5">
    <location>
        <begin position="224"/>
        <end position="252"/>
    </location>
</feature>
<dbReference type="InterPro" id="IPR050157">
    <property type="entry name" value="PSI_iron-sulfur_center"/>
</dbReference>